<protein>
    <submittedName>
        <fullName evidence="2">Uncharacterized protein</fullName>
    </submittedName>
</protein>
<name>A0ABV9H9V9_9HYPH</name>
<feature type="chain" id="PRO_5046477859" evidence="1">
    <location>
        <begin position="27"/>
        <end position="311"/>
    </location>
</feature>
<accession>A0ABV9H9V9</accession>
<reference evidence="3" key="1">
    <citation type="journal article" date="2019" name="Int. J. Syst. Evol. Microbiol.">
        <title>The Global Catalogue of Microorganisms (GCM) 10K type strain sequencing project: providing services to taxonomists for standard genome sequencing and annotation.</title>
        <authorList>
            <consortium name="The Broad Institute Genomics Platform"/>
            <consortium name="The Broad Institute Genome Sequencing Center for Infectious Disease"/>
            <person name="Wu L."/>
            <person name="Ma J."/>
        </authorList>
    </citation>
    <scope>NUCLEOTIDE SEQUENCE [LARGE SCALE GENOMIC DNA]</scope>
    <source>
        <strain evidence="3">CGMCC 1.15731</strain>
    </source>
</reference>
<dbReference type="Proteomes" id="UP001596042">
    <property type="component" value="Unassembled WGS sequence"/>
</dbReference>
<evidence type="ECO:0000313" key="3">
    <source>
        <dbReference type="Proteomes" id="UP001596042"/>
    </source>
</evidence>
<dbReference type="RefSeq" id="WP_374831030.1">
    <property type="nucleotide sequence ID" value="NZ_JBHEEZ010000006.1"/>
</dbReference>
<gene>
    <name evidence="2" type="ORF">ACFO1V_14230</name>
</gene>
<evidence type="ECO:0000313" key="2">
    <source>
        <dbReference type="EMBL" id="MFC4626346.1"/>
    </source>
</evidence>
<dbReference type="EMBL" id="JBHSEL010000125">
    <property type="protein sequence ID" value="MFC4626346.1"/>
    <property type="molecule type" value="Genomic_DNA"/>
</dbReference>
<keyword evidence="3" id="KW-1185">Reference proteome</keyword>
<evidence type="ECO:0000256" key="1">
    <source>
        <dbReference type="SAM" id="SignalP"/>
    </source>
</evidence>
<keyword evidence="1" id="KW-0732">Signal</keyword>
<sequence length="311" mass="35060">MRKFISNLLSAFVFSAIAISSGHALAEKSESVPETTRPSDVPENYIATPFGFFHPSCVYEIKNDETLLQGLQVKKVTGEIKQIEECKFSNFLTKGVMRKKTDEATNAALDDQLQMYSVASLDGSLLYMSTNLRVPSEPEVDNGQTLYFMTGVHDNRNTSFYVVLGWNQLDYPGWTAVAWICCESGVTVYSSPIITSENYTVRVQLERQIDTLIARVLVSYGMVVLDGKQISTTNFLDPVNFIIGGAFEIFNVGSCDELPRSGYIVFDHIDVLSTEYVELTNDFEQYYIHRYCNYNIDIVNQIGNSSVRFNF</sequence>
<comment type="caution">
    <text evidence="2">The sequence shown here is derived from an EMBL/GenBank/DDBJ whole genome shotgun (WGS) entry which is preliminary data.</text>
</comment>
<organism evidence="2 3">
    <name type="scientific">Daeguia caeni</name>
    <dbReference type="NCBI Taxonomy" id="439612"/>
    <lineage>
        <taxon>Bacteria</taxon>
        <taxon>Pseudomonadati</taxon>
        <taxon>Pseudomonadota</taxon>
        <taxon>Alphaproteobacteria</taxon>
        <taxon>Hyphomicrobiales</taxon>
        <taxon>Brucellaceae</taxon>
        <taxon>Daeguia</taxon>
    </lineage>
</organism>
<proteinExistence type="predicted"/>
<feature type="signal peptide" evidence="1">
    <location>
        <begin position="1"/>
        <end position="26"/>
    </location>
</feature>